<dbReference type="InterPro" id="IPR013783">
    <property type="entry name" value="Ig-like_fold"/>
</dbReference>
<comment type="caution">
    <text evidence="2">The sequence shown here is derived from an EMBL/GenBank/DDBJ whole genome shotgun (WGS) entry which is preliminary data.</text>
</comment>
<proteinExistence type="predicted"/>
<evidence type="ECO:0000259" key="1">
    <source>
        <dbReference type="Pfam" id="PF08770"/>
    </source>
</evidence>
<dbReference type="SUPFAM" id="SSF81296">
    <property type="entry name" value="E set domains"/>
    <property type="match status" value="1"/>
</dbReference>
<dbReference type="Gene3D" id="2.60.40.10">
    <property type="entry name" value="Immunoglobulins"/>
    <property type="match status" value="1"/>
</dbReference>
<keyword evidence="3" id="KW-1185">Reference proteome</keyword>
<dbReference type="Pfam" id="PF08770">
    <property type="entry name" value="SoxZ"/>
    <property type="match status" value="1"/>
</dbReference>
<dbReference type="EMBL" id="ARYK01000001">
    <property type="protein sequence ID" value="KCZ94119.1"/>
    <property type="molecule type" value="Genomic_DNA"/>
</dbReference>
<reference evidence="2 3" key="1">
    <citation type="journal article" date="2014" name="Antonie Van Leeuwenhoek">
        <title>Hyphomonas beringensis sp. nov. and Hyphomonas chukchiensis sp. nov., isolated from surface seawater of the Bering Sea and Chukchi Sea.</title>
        <authorList>
            <person name="Li C."/>
            <person name="Lai Q."/>
            <person name="Li G."/>
            <person name="Dong C."/>
            <person name="Wang J."/>
            <person name="Liao Y."/>
            <person name="Shao Z."/>
        </authorList>
    </citation>
    <scope>NUCLEOTIDE SEQUENCE [LARGE SCALE GENOMIC DNA]</scope>
    <source>
        <strain evidence="2 3">MHS-2</strain>
    </source>
</reference>
<evidence type="ECO:0000313" key="2">
    <source>
        <dbReference type="EMBL" id="KCZ94119.1"/>
    </source>
</evidence>
<accession>A0A059FTX8</accession>
<dbReference type="PATRIC" id="fig|1280950.3.peg.421"/>
<dbReference type="InterPro" id="IPR014756">
    <property type="entry name" value="Ig_E-set"/>
</dbReference>
<protein>
    <submittedName>
        <fullName evidence="2">Putative sulfur oxidation protein SoxZ</fullName>
    </submittedName>
</protein>
<dbReference type="eggNOG" id="COG5501">
    <property type="taxonomic scope" value="Bacteria"/>
</dbReference>
<dbReference type="NCBIfam" id="TIGR04490">
    <property type="entry name" value="SoxZ_true"/>
    <property type="match status" value="1"/>
</dbReference>
<evidence type="ECO:0000313" key="3">
    <source>
        <dbReference type="Proteomes" id="UP000025171"/>
    </source>
</evidence>
<name>A0A059FTX8_9PROT</name>
<sequence length="106" mass="11919">MASIRLSVPATAKRGDVIELKALIQHPMESGYRRGSRGEAIPRNIITRFECRYDGETVFAADFHPGIAADPFLTFHTRATRSGPVLFRWTDQHGESWQETAMLTVT</sequence>
<dbReference type="STRING" id="1280950.HJO_02050"/>
<dbReference type="InterPro" id="IPR030995">
    <property type="entry name" value="SoxZ"/>
</dbReference>
<dbReference type="RefSeq" id="WP_035613039.1">
    <property type="nucleotide sequence ID" value="NZ_ARYK01000001.1"/>
</dbReference>
<dbReference type="OrthoDB" id="9795530at2"/>
<gene>
    <name evidence="2" type="ORF">HJO_02050</name>
</gene>
<dbReference type="AlphaFoldDB" id="A0A059FTX8"/>
<feature type="domain" description="Sulphur oxidation protein SoxZ" evidence="1">
    <location>
        <begin position="9"/>
        <end position="101"/>
    </location>
</feature>
<dbReference type="Proteomes" id="UP000025171">
    <property type="component" value="Unassembled WGS sequence"/>
</dbReference>
<dbReference type="InterPro" id="IPR014880">
    <property type="entry name" value="SoxZ_dom"/>
</dbReference>
<organism evidence="2 3">
    <name type="scientific">Hyphomonas johnsonii MHS-2</name>
    <dbReference type="NCBI Taxonomy" id="1280950"/>
    <lineage>
        <taxon>Bacteria</taxon>
        <taxon>Pseudomonadati</taxon>
        <taxon>Pseudomonadota</taxon>
        <taxon>Alphaproteobacteria</taxon>
        <taxon>Hyphomonadales</taxon>
        <taxon>Hyphomonadaceae</taxon>
        <taxon>Hyphomonas</taxon>
    </lineage>
</organism>